<keyword evidence="2" id="KW-1185">Reference proteome</keyword>
<feature type="non-terminal residue" evidence="1">
    <location>
        <position position="1"/>
    </location>
</feature>
<name>A0A812USQ8_SYMPI</name>
<dbReference type="Proteomes" id="UP000649617">
    <property type="component" value="Unassembled WGS sequence"/>
</dbReference>
<sequence length="255" mass="28154">MHLGDIKGAFLEAGPIPDKYRPLFAHQPPGGIPGLDPNDVVEILGNLYGANDAPSQWYREFDAQARAAGFTKSMFDPCLYYFRDSSSSAVSGVLGAHVDDTITGGEGEQYQAAIAKLRARFPYRKWRTGTGEFCGTMYNQDPRSASVRERALRAVNGAANWISSQTRPDLCVQTSFSQQSFPTPKVKDLLYANQLVHRARQYADVSITVRHIPWKDLCIVFHSDAGFGNASQSKTQAGYVVAFTDKNLEKDHQAV</sequence>
<comment type="caution">
    <text evidence="1">The sequence shown here is derived from an EMBL/GenBank/DDBJ whole genome shotgun (WGS) entry which is preliminary data.</text>
</comment>
<dbReference type="EMBL" id="CAJNIZ010039186">
    <property type="protein sequence ID" value="CAE7588083.1"/>
    <property type="molecule type" value="Genomic_DNA"/>
</dbReference>
<evidence type="ECO:0008006" key="3">
    <source>
        <dbReference type="Google" id="ProtNLM"/>
    </source>
</evidence>
<reference evidence="1" key="1">
    <citation type="submission" date="2021-02" db="EMBL/GenBank/DDBJ databases">
        <authorList>
            <person name="Dougan E. K."/>
            <person name="Rhodes N."/>
            <person name="Thang M."/>
            <person name="Chan C."/>
        </authorList>
    </citation>
    <scope>NUCLEOTIDE SEQUENCE</scope>
</reference>
<evidence type="ECO:0000313" key="2">
    <source>
        <dbReference type="Proteomes" id="UP000649617"/>
    </source>
</evidence>
<dbReference type="OrthoDB" id="444035at2759"/>
<organism evidence="1 2">
    <name type="scientific">Symbiodinium pilosum</name>
    <name type="common">Dinoflagellate</name>
    <dbReference type="NCBI Taxonomy" id="2952"/>
    <lineage>
        <taxon>Eukaryota</taxon>
        <taxon>Sar</taxon>
        <taxon>Alveolata</taxon>
        <taxon>Dinophyceae</taxon>
        <taxon>Suessiales</taxon>
        <taxon>Symbiodiniaceae</taxon>
        <taxon>Symbiodinium</taxon>
    </lineage>
</organism>
<protein>
    <recommendedName>
        <fullName evidence="3">Reverse transcriptase Ty1/copia-type domain-containing protein</fullName>
    </recommendedName>
</protein>
<evidence type="ECO:0000313" key="1">
    <source>
        <dbReference type="EMBL" id="CAE7588083.1"/>
    </source>
</evidence>
<dbReference type="AlphaFoldDB" id="A0A812USQ8"/>
<proteinExistence type="predicted"/>
<accession>A0A812USQ8</accession>
<gene>
    <name evidence="1" type="ORF">SPIL2461_LOCUS15681</name>
</gene>